<evidence type="ECO:0000259" key="6">
    <source>
        <dbReference type="PROSITE" id="PS51755"/>
    </source>
</evidence>
<dbReference type="PRINTS" id="PR00364">
    <property type="entry name" value="DISEASERSIST"/>
</dbReference>
<dbReference type="InterPro" id="IPR011990">
    <property type="entry name" value="TPR-like_helical_dom_sf"/>
</dbReference>
<dbReference type="InterPro" id="IPR027417">
    <property type="entry name" value="P-loop_NTPase"/>
</dbReference>
<evidence type="ECO:0000256" key="4">
    <source>
        <dbReference type="ARBA" id="ARBA00023163"/>
    </source>
</evidence>
<dbReference type="CDD" id="cd15831">
    <property type="entry name" value="BTAD"/>
    <property type="match status" value="1"/>
</dbReference>
<sequence>MWFTVLGPVEVSSGGVPVELGRAQRRAVLAYLLLHSGRSISADQLVDALWGDAPPATARTQIQVAISAVRRALRAAGRDPIRSVKGGYQLTVIPDEFDFAQFTARVRAARGQGATQYAADEVRAALALWRGTPLSGVSAPYAAIVRAHLEEQLRSAYDLLFGIELDRGRHREVVPELTALAEAHPFREDLAGRLMLALYRAGRPADALAAYQQIRRNLVEELGVEPSASLRRLHQSVLTGDPALDLPVTATVVRGPGASTLPHDIPDFTGRTAALADLDAVPSAAVAVISGPGGVGKTALAVRWAHASAHRFPDGRFYVDLHGYGPRDPMPPAEALRHLLRALGFPAGDVPADVDAAAALYRARLAGSAALIVLDNAATADQVRPLLPGGPGPMVLVTSRDRLGGLIAGDGASRIVLGELAATESAELVTRMVGADRAAREPRALADLVAACGHLPLALRIAAANLADRPEETIREHADWLAAPSRLGRFAVAGDPRRTLHAVIDQSYERLTAAQQTVVRSLPALPGDDFGIGVVAGVLELTGDEVGVLLKQLVEAWLVVEPTPGRFTLHDLVREYAASRSAEHADVRTRALAWYVTKTTEAHQRIAERTPDGGSAFESAADAMAWFDVEAANLLAAKAVAVEHGHPAWSRSLGMLLRPYLRMRSQRPDWTTVCEVGLRSGIELDDASVDAQLLSAEDAVRRRRRQYAAARPTLERALELARGQDEAALAGYIQDMLATGADPVAEYADAQARLNQALALAARAADDHLAMTVHLSSGLLSGLRHAYPEAIEDFQRGLAIAVRLDRPQVAGVARLNIAYAWHRLGERPRAVEQVHRMIASADEAGLAELVARGRELLAAVDLG</sequence>
<gene>
    <name evidence="7" type="ORF">ACFOZ4_25140</name>
</gene>
<proteinExistence type="inferred from homology"/>
<feature type="DNA-binding region" description="OmpR/PhoB-type" evidence="5">
    <location>
        <begin position="1"/>
        <end position="92"/>
    </location>
</feature>
<dbReference type="Proteomes" id="UP001595816">
    <property type="component" value="Unassembled WGS sequence"/>
</dbReference>
<dbReference type="InterPro" id="IPR001867">
    <property type="entry name" value="OmpR/PhoB-type_DNA-bd"/>
</dbReference>
<evidence type="ECO:0000256" key="3">
    <source>
        <dbReference type="ARBA" id="ARBA00023125"/>
    </source>
</evidence>
<dbReference type="Gene3D" id="1.25.40.10">
    <property type="entry name" value="Tetratricopeptide repeat domain"/>
    <property type="match status" value="2"/>
</dbReference>
<dbReference type="EMBL" id="JBHSAY010000015">
    <property type="protein sequence ID" value="MFC4133913.1"/>
    <property type="molecule type" value="Genomic_DNA"/>
</dbReference>
<keyword evidence="4" id="KW-0804">Transcription</keyword>
<dbReference type="Gene3D" id="1.10.10.10">
    <property type="entry name" value="Winged helix-like DNA-binding domain superfamily/Winged helix DNA-binding domain"/>
    <property type="match status" value="1"/>
</dbReference>
<dbReference type="Pfam" id="PF00486">
    <property type="entry name" value="Trans_reg_C"/>
    <property type="match status" value="1"/>
</dbReference>
<organism evidence="7 8">
    <name type="scientific">Hamadaea flava</name>
    <dbReference type="NCBI Taxonomy" id="1742688"/>
    <lineage>
        <taxon>Bacteria</taxon>
        <taxon>Bacillati</taxon>
        <taxon>Actinomycetota</taxon>
        <taxon>Actinomycetes</taxon>
        <taxon>Micromonosporales</taxon>
        <taxon>Micromonosporaceae</taxon>
        <taxon>Hamadaea</taxon>
    </lineage>
</organism>
<evidence type="ECO:0000256" key="2">
    <source>
        <dbReference type="ARBA" id="ARBA00023015"/>
    </source>
</evidence>
<keyword evidence="8" id="KW-1185">Reference proteome</keyword>
<dbReference type="SUPFAM" id="SSF48452">
    <property type="entry name" value="TPR-like"/>
    <property type="match status" value="2"/>
</dbReference>
<dbReference type="PANTHER" id="PTHR35807">
    <property type="entry name" value="TRANSCRIPTIONAL REGULATOR REDD-RELATED"/>
    <property type="match status" value="1"/>
</dbReference>
<dbReference type="Gene3D" id="3.40.50.300">
    <property type="entry name" value="P-loop containing nucleotide triphosphate hydrolases"/>
    <property type="match status" value="1"/>
</dbReference>
<evidence type="ECO:0000313" key="8">
    <source>
        <dbReference type="Proteomes" id="UP001595816"/>
    </source>
</evidence>
<dbReference type="SMART" id="SM00862">
    <property type="entry name" value="Trans_reg_C"/>
    <property type="match status" value="1"/>
</dbReference>
<keyword evidence="2" id="KW-0805">Transcription regulation</keyword>
<dbReference type="Pfam" id="PF03704">
    <property type="entry name" value="BTAD"/>
    <property type="match status" value="1"/>
</dbReference>
<dbReference type="PANTHER" id="PTHR35807:SF1">
    <property type="entry name" value="TRANSCRIPTIONAL REGULATOR REDD"/>
    <property type="match status" value="1"/>
</dbReference>
<comment type="similarity">
    <text evidence="1">Belongs to the AfsR/DnrI/RedD regulatory family.</text>
</comment>
<feature type="domain" description="OmpR/PhoB-type" evidence="6">
    <location>
        <begin position="1"/>
        <end position="92"/>
    </location>
</feature>
<dbReference type="InterPro" id="IPR051677">
    <property type="entry name" value="AfsR-DnrI-RedD_regulator"/>
</dbReference>
<reference evidence="8" key="1">
    <citation type="journal article" date="2019" name="Int. J. Syst. Evol. Microbiol.">
        <title>The Global Catalogue of Microorganisms (GCM) 10K type strain sequencing project: providing services to taxonomists for standard genome sequencing and annotation.</title>
        <authorList>
            <consortium name="The Broad Institute Genomics Platform"/>
            <consortium name="The Broad Institute Genome Sequencing Center for Infectious Disease"/>
            <person name="Wu L."/>
            <person name="Ma J."/>
        </authorList>
    </citation>
    <scope>NUCLEOTIDE SEQUENCE [LARGE SCALE GENOMIC DNA]</scope>
    <source>
        <strain evidence="8">CGMCC 4.7289</strain>
    </source>
</reference>
<dbReference type="SUPFAM" id="SSF46894">
    <property type="entry name" value="C-terminal effector domain of the bipartite response regulators"/>
    <property type="match status" value="1"/>
</dbReference>
<keyword evidence="3 5" id="KW-0238">DNA-binding</keyword>
<dbReference type="SMART" id="SM01043">
    <property type="entry name" value="BTAD"/>
    <property type="match status" value="1"/>
</dbReference>
<dbReference type="InterPro" id="IPR036388">
    <property type="entry name" value="WH-like_DNA-bd_sf"/>
</dbReference>
<dbReference type="RefSeq" id="WP_253761887.1">
    <property type="nucleotide sequence ID" value="NZ_JAMZDZ010000001.1"/>
</dbReference>
<evidence type="ECO:0000256" key="5">
    <source>
        <dbReference type="PROSITE-ProRule" id="PRU01091"/>
    </source>
</evidence>
<dbReference type="InterPro" id="IPR005158">
    <property type="entry name" value="BTAD"/>
</dbReference>
<comment type="caution">
    <text evidence="7">The sequence shown here is derived from an EMBL/GenBank/DDBJ whole genome shotgun (WGS) entry which is preliminary data.</text>
</comment>
<dbReference type="InterPro" id="IPR016032">
    <property type="entry name" value="Sig_transdc_resp-reg_C-effctor"/>
</dbReference>
<protein>
    <submittedName>
        <fullName evidence="7">BTAD domain-containing putative transcriptional regulator</fullName>
    </submittedName>
</protein>
<accession>A0ABV8LU49</accession>
<dbReference type="SUPFAM" id="SSF52540">
    <property type="entry name" value="P-loop containing nucleoside triphosphate hydrolases"/>
    <property type="match status" value="1"/>
</dbReference>
<evidence type="ECO:0000256" key="1">
    <source>
        <dbReference type="ARBA" id="ARBA00005820"/>
    </source>
</evidence>
<evidence type="ECO:0000313" key="7">
    <source>
        <dbReference type="EMBL" id="MFC4133913.1"/>
    </source>
</evidence>
<dbReference type="CDD" id="cd00383">
    <property type="entry name" value="trans_reg_C"/>
    <property type="match status" value="1"/>
</dbReference>
<name>A0ABV8LU49_9ACTN</name>
<dbReference type="PROSITE" id="PS51755">
    <property type="entry name" value="OMPR_PHOB"/>
    <property type="match status" value="1"/>
</dbReference>